<proteinExistence type="predicted"/>
<comment type="caution">
    <text evidence="1">The sequence shown here is derived from an EMBL/GenBank/DDBJ whole genome shotgun (WGS) entry which is preliminary data.</text>
</comment>
<name>A0ABR3ATL5_PHYBL</name>
<organism evidence="1 2">
    <name type="scientific">Phycomyces blakesleeanus</name>
    <dbReference type="NCBI Taxonomy" id="4837"/>
    <lineage>
        <taxon>Eukaryota</taxon>
        <taxon>Fungi</taxon>
        <taxon>Fungi incertae sedis</taxon>
        <taxon>Mucoromycota</taxon>
        <taxon>Mucoromycotina</taxon>
        <taxon>Mucoromycetes</taxon>
        <taxon>Mucorales</taxon>
        <taxon>Phycomycetaceae</taxon>
        <taxon>Phycomyces</taxon>
    </lineage>
</organism>
<accession>A0ABR3ATL5</accession>
<reference evidence="1 2" key="1">
    <citation type="submission" date="2024-04" db="EMBL/GenBank/DDBJ databases">
        <title>Symmetric and asymmetric DNA N6-adenine methylation regulates different biological responses in Mucorales.</title>
        <authorList>
            <consortium name="Lawrence Berkeley National Laboratory"/>
            <person name="Lax C."/>
            <person name="Mondo S.J."/>
            <person name="Osorio-Concepcion M."/>
            <person name="Muszewska A."/>
            <person name="Corrochano-Luque M."/>
            <person name="Gutierrez G."/>
            <person name="Riley R."/>
            <person name="Lipzen A."/>
            <person name="Guo J."/>
            <person name="Hundley H."/>
            <person name="Amirebrahimi M."/>
            <person name="Ng V."/>
            <person name="Lorenzo-Gutierrez D."/>
            <person name="Binder U."/>
            <person name="Yang J."/>
            <person name="Song Y."/>
            <person name="Canovas D."/>
            <person name="Navarro E."/>
            <person name="Freitag M."/>
            <person name="Gabaldon T."/>
            <person name="Grigoriev I.V."/>
            <person name="Corrochano L.M."/>
            <person name="Nicolas F.E."/>
            <person name="Garre V."/>
        </authorList>
    </citation>
    <scope>NUCLEOTIDE SEQUENCE [LARGE SCALE GENOMIC DNA]</scope>
    <source>
        <strain evidence="1 2">L51</strain>
    </source>
</reference>
<dbReference type="Proteomes" id="UP001448207">
    <property type="component" value="Unassembled WGS sequence"/>
</dbReference>
<evidence type="ECO:0000313" key="1">
    <source>
        <dbReference type="EMBL" id="KAL0081755.1"/>
    </source>
</evidence>
<gene>
    <name evidence="1" type="ORF">J3Q64DRAFT_1701049</name>
</gene>
<sequence length="118" mass="12999">MYCIIMITNTRIEALETTVSKLWAQINGLQGPQPAPPQESNNFLSTLGNRAEQQGTDKAVWDIQISGTDACNRGQIFEAAVVKSAIEFHFTGDNKKAAFNMYGIAARFACIVIKIVFE</sequence>
<protein>
    <submittedName>
        <fullName evidence="1">Uncharacterized protein</fullName>
    </submittedName>
</protein>
<dbReference type="EMBL" id="JBCLYO010000017">
    <property type="protein sequence ID" value="KAL0081755.1"/>
    <property type="molecule type" value="Genomic_DNA"/>
</dbReference>
<keyword evidence="2" id="KW-1185">Reference proteome</keyword>
<evidence type="ECO:0000313" key="2">
    <source>
        <dbReference type="Proteomes" id="UP001448207"/>
    </source>
</evidence>